<name>A0AAN6SM66_9PEZI</name>
<evidence type="ECO:0000313" key="2">
    <source>
        <dbReference type="EMBL" id="KAK4032428.1"/>
    </source>
</evidence>
<comment type="caution">
    <text evidence="2">The sequence shown here is derived from an EMBL/GenBank/DDBJ whole genome shotgun (WGS) entry which is preliminary data.</text>
</comment>
<evidence type="ECO:0000256" key="1">
    <source>
        <dbReference type="RuleBase" id="RU003560"/>
    </source>
</evidence>
<dbReference type="InterPro" id="IPR015424">
    <property type="entry name" value="PyrdxlP-dep_Trfase"/>
</dbReference>
<dbReference type="GO" id="GO:0008483">
    <property type="term" value="F:transaminase activity"/>
    <property type="evidence" value="ECO:0007669"/>
    <property type="project" value="InterPro"/>
</dbReference>
<dbReference type="GO" id="GO:0030170">
    <property type="term" value="F:pyridoxal phosphate binding"/>
    <property type="evidence" value="ECO:0007669"/>
    <property type="project" value="InterPro"/>
</dbReference>
<dbReference type="InterPro" id="IPR015421">
    <property type="entry name" value="PyrdxlP-dep_Trfase_major"/>
</dbReference>
<sequence length="468" mass="51970">MNTTLPDHDFHNKWGTILGVTELDQRPLATALWKEYWKDPINVERNYDKILARYTDEFVAFFKGILPISFHGHGTDAMSPTTIASMFLRLAIFAKQSDPDAIIISTPEDRPSAIEQLGWNAAQVGNPQWAVVKDSYAAGFGPLATLSAQPAFRDITTGAGATSLQLVNRTKQELSERLRTARQEGCIGVIVEIVNNQYSGRVTTPAEMSKLSEACAENGLLLVVDETVTSIRCGAPFAHQRPEYGGMRPPDLVIFGKALAVSGIGINFEGSVARRLGISTNKHRRQAILNWQTCVTQAVQTPVLINALGVLEMAKAGDWVRRSRVIGEHLRETVRSRAGSMFDGLEESEIFGGLGSFLFVKIEVSGIFLVMGASNAGPWVRWVRWLPRMDEHMTSRSTVESILGPASLPHRRERARQLAVQELRPEWCFWCGNHAQNQVLDWCRECCIHVCNTEECSAQLIAHKCLTE</sequence>
<keyword evidence="3" id="KW-1185">Reference proteome</keyword>
<keyword evidence="2" id="KW-0808">Transferase</keyword>
<dbReference type="EMBL" id="MU854611">
    <property type="protein sequence ID" value="KAK4032428.1"/>
    <property type="molecule type" value="Genomic_DNA"/>
</dbReference>
<reference evidence="3" key="1">
    <citation type="journal article" date="2023" name="Mol. Phylogenet. Evol.">
        <title>Genome-scale phylogeny and comparative genomics of the fungal order Sordariales.</title>
        <authorList>
            <person name="Hensen N."/>
            <person name="Bonometti L."/>
            <person name="Westerberg I."/>
            <person name="Brannstrom I.O."/>
            <person name="Guillou S."/>
            <person name="Cros-Aarteil S."/>
            <person name="Calhoun S."/>
            <person name="Haridas S."/>
            <person name="Kuo A."/>
            <person name="Mondo S."/>
            <person name="Pangilinan J."/>
            <person name="Riley R."/>
            <person name="LaButti K."/>
            <person name="Andreopoulos B."/>
            <person name="Lipzen A."/>
            <person name="Chen C."/>
            <person name="Yan M."/>
            <person name="Daum C."/>
            <person name="Ng V."/>
            <person name="Clum A."/>
            <person name="Steindorff A."/>
            <person name="Ohm R.A."/>
            <person name="Martin F."/>
            <person name="Silar P."/>
            <person name="Natvig D.O."/>
            <person name="Lalanne C."/>
            <person name="Gautier V."/>
            <person name="Ament-Velasquez S.L."/>
            <person name="Kruys A."/>
            <person name="Hutchinson M.I."/>
            <person name="Powell A.J."/>
            <person name="Barry K."/>
            <person name="Miller A.N."/>
            <person name="Grigoriev I.V."/>
            <person name="Debuchy R."/>
            <person name="Gladieux P."/>
            <person name="Hiltunen Thoren M."/>
            <person name="Johannesson H."/>
        </authorList>
    </citation>
    <scope>NUCLEOTIDE SEQUENCE [LARGE SCALE GENOMIC DNA]</scope>
    <source>
        <strain evidence="3">CBS 284.82</strain>
    </source>
</reference>
<dbReference type="Proteomes" id="UP001303115">
    <property type="component" value="Unassembled WGS sequence"/>
</dbReference>
<dbReference type="Gene3D" id="3.40.640.10">
    <property type="entry name" value="Type I PLP-dependent aspartate aminotransferase-like (Major domain)"/>
    <property type="match status" value="1"/>
</dbReference>
<evidence type="ECO:0000313" key="3">
    <source>
        <dbReference type="Proteomes" id="UP001303115"/>
    </source>
</evidence>
<dbReference type="Pfam" id="PF00202">
    <property type="entry name" value="Aminotran_3"/>
    <property type="match status" value="1"/>
</dbReference>
<proteinExistence type="inferred from homology"/>
<keyword evidence="1" id="KW-0663">Pyridoxal phosphate</keyword>
<gene>
    <name evidence="2" type="ORF">C8A01DRAFT_20495</name>
</gene>
<dbReference type="InterPro" id="IPR005814">
    <property type="entry name" value="Aminotrans_3"/>
</dbReference>
<dbReference type="AlphaFoldDB" id="A0AAN6SM66"/>
<organism evidence="2 3">
    <name type="scientific">Parachaetomium inaequale</name>
    <dbReference type="NCBI Taxonomy" id="2588326"/>
    <lineage>
        <taxon>Eukaryota</taxon>
        <taxon>Fungi</taxon>
        <taxon>Dikarya</taxon>
        <taxon>Ascomycota</taxon>
        <taxon>Pezizomycotina</taxon>
        <taxon>Sordariomycetes</taxon>
        <taxon>Sordariomycetidae</taxon>
        <taxon>Sordariales</taxon>
        <taxon>Chaetomiaceae</taxon>
        <taxon>Parachaetomium</taxon>
    </lineage>
</organism>
<protein>
    <submittedName>
        <fullName evidence="2">Pyridoxal phosphate-dependent transferase</fullName>
    </submittedName>
</protein>
<accession>A0AAN6SM66</accession>
<comment type="similarity">
    <text evidence="1">Belongs to the class-III pyridoxal-phosphate-dependent aminotransferase family.</text>
</comment>
<dbReference type="SUPFAM" id="SSF53383">
    <property type="entry name" value="PLP-dependent transferases"/>
    <property type="match status" value="1"/>
</dbReference>